<dbReference type="InterPro" id="IPR004358">
    <property type="entry name" value="Sig_transdc_His_kin-like_C"/>
</dbReference>
<organism evidence="13 14">
    <name type="scientific">Thermanaerosceptrum fracticalcis</name>
    <dbReference type="NCBI Taxonomy" id="1712410"/>
    <lineage>
        <taxon>Bacteria</taxon>
        <taxon>Bacillati</taxon>
        <taxon>Bacillota</taxon>
        <taxon>Clostridia</taxon>
        <taxon>Eubacteriales</taxon>
        <taxon>Peptococcaceae</taxon>
        <taxon>Thermanaerosceptrum</taxon>
    </lineage>
</organism>
<dbReference type="PROSITE" id="PS50113">
    <property type="entry name" value="PAC"/>
    <property type="match status" value="1"/>
</dbReference>
<dbReference type="CDD" id="cd00130">
    <property type="entry name" value="PAS"/>
    <property type="match status" value="1"/>
</dbReference>
<dbReference type="Gene3D" id="1.10.287.130">
    <property type="match status" value="1"/>
</dbReference>
<dbReference type="Pfam" id="PF00512">
    <property type="entry name" value="HisKA"/>
    <property type="match status" value="1"/>
</dbReference>
<dbReference type="AlphaFoldDB" id="A0A7G6E2A0"/>
<proteinExistence type="predicted"/>
<evidence type="ECO:0000313" key="13">
    <source>
        <dbReference type="EMBL" id="QNB46204.1"/>
    </source>
</evidence>
<dbReference type="PANTHER" id="PTHR43065">
    <property type="entry name" value="SENSOR HISTIDINE KINASE"/>
    <property type="match status" value="1"/>
</dbReference>
<protein>
    <recommendedName>
        <fullName evidence="3">Stage 0 sporulation protein A homolog</fullName>
        <ecNumber evidence="2">2.7.13.3</ecNumber>
    </recommendedName>
</protein>
<dbReference type="PROSITE" id="PS50109">
    <property type="entry name" value="HIS_KIN"/>
    <property type="match status" value="1"/>
</dbReference>
<keyword evidence="5" id="KW-0418">Kinase</keyword>
<dbReference type="InterPro" id="IPR036890">
    <property type="entry name" value="HATPase_C_sf"/>
</dbReference>
<dbReference type="Gene3D" id="3.30.565.10">
    <property type="entry name" value="Histidine kinase-like ATPase, C-terminal domain"/>
    <property type="match status" value="1"/>
</dbReference>
<evidence type="ECO:0000259" key="9">
    <source>
        <dbReference type="PROSITE" id="PS50109"/>
    </source>
</evidence>
<name>A0A7G6E2A0_THEFR</name>
<dbReference type="Pfam" id="PF00072">
    <property type="entry name" value="Response_reg"/>
    <property type="match status" value="1"/>
</dbReference>
<dbReference type="KEGG" id="tfr:BR63_07685"/>
<dbReference type="SMART" id="SM00387">
    <property type="entry name" value="HATPase_c"/>
    <property type="match status" value="1"/>
</dbReference>
<dbReference type="Pfam" id="PF02518">
    <property type="entry name" value="HATPase_c"/>
    <property type="match status" value="1"/>
</dbReference>
<accession>A0A7G6E2A0</accession>
<dbReference type="NCBIfam" id="TIGR00229">
    <property type="entry name" value="sensory_box"/>
    <property type="match status" value="1"/>
</dbReference>
<evidence type="ECO:0000313" key="14">
    <source>
        <dbReference type="Proteomes" id="UP000515847"/>
    </source>
</evidence>
<dbReference type="CDD" id="cd00082">
    <property type="entry name" value="HisKA"/>
    <property type="match status" value="1"/>
</dbReference>
<dbReference type="InterPro" id="IPR000014">
    <property type="entry name" value="PAS"/>
</dbReference>
<evidence type="ECO:0000256" key="2">
    <source>
        <dbReference type="ARBA" id="ARBA00012438"/>
    </source>
</evidence>
<evidence type="ECO:0000259" key="12">
    <source>
        <dbReference type="PROSITE" id="PS50113"/>
    </source>
</evidence>
<dbReference type="EC" id="2.7.13.3" evidence="2"/>
<dbReference type="InterPro" id="IPR001789">
    <property type="entry name" value="Sig_transdc_resp-reg_receiver"/>
</dbReference>
<feature type="domain" description="PAC" evidence="12">
    <location>
        <begin position="236"/>
        <end position="286"/>
    </location>
</feature>
<evidence type="ECO:0000259" key="11">
    <source>
        <dbReference type="PROSITE" id="PS50112"/>
    </source>
</evidence>
<dbReference type="SUPFAM" id="SSF52172">
    <property type="entry name" value="CheY-like"/>
    <property type="match status" value="1"/>
</dbReference>
<feature type="modified residue" description="4-aspartylphosphate" evidence="8">
    <location>
        <position position="592"/>
    </location>
</feature>
<keyword evidence="14" id="KW-1185">Reference proteome</keyword>
<dbReference type="EMBL" id="CP045798">
    <property type="protein sequence ID" value="QNB46204.1"/>
    <property type="molecule type" value="Genomic_DNA"/>
</dbReference>
<dbReference type="RefSeq" id="WP_051966259.1">
    <property type="nucleotide sequence ID" value="NZ_CP045798.1"/>
</dbReference>
<dbReference type="PRINTS" id="PR00344">
    <property type="entry name" value="BCTRLSENSOR"/>
</dbReference>
<evidence type="ECO:0000256" key="7">
    <source>
        <dbReference type="ARBA" id="ARBA00024867"/>
    </source>
</evidence>
<dbReference type="SMART" id="SM00448">
    <property type="entry name" value="REC"/>
    <property type="match status" value="1"/>
</dbReference>
<dbReference type="InterPro" id="IPR005467">
    <property type="entry name" value="His_kinase_dom"/>
</dbReference>
<dbReference type="SUPFAM" id="SSF55785">
    <property type="entry name" value="PYP-like sensor domain (PAS domain)"/>
    <property type="match status" value="2"/>
</dbReference>
<dbReference type="GO" id="GO:0000155">
    <property type="term" value="F:phosphorelay sensor kinase activity"/>
    <property type="evidence" value="ECO:0007669"/>
    <property type="project" value="InterPro"/>
</dbReference>
<dbReference type="PANTHER" id="PTHR43065:SF42">
    <property type="entry name" value="TWO-COMPONENT SENSOR PPRA"/>
    <property type="match status" value="1"/>
</dbReference>
<dbReference type="SUPFAM" id="SSF47384">
    <property type="entry name" value="Homodimeric domain of signal transducing histidine kinase"/>
    <property type="match status" value="1"/>
</dbReference>
<dbReference type="SUPFAM" id="SSF55874">
    <property type="entry name" value="ATPase domain of HSP90 chaperone/DNA topoisomerase II/histidine kinase"/>
    <property type="match status" value="1"/>
</dbReference>
<dbReference type="OrthoDB" id="9784397at2"/>
<feature type="domain" description="PAS" evidence="11">
    <location>
        <begin position="163"/>
        <end position="233"/>
    </location>
</feature>
<keyword evidence="5" id="KW-0808">Transferase</keyword>
<dbReference type="PROSITE" id="PS50112">
    <property type="entry name" value="PAS"/>
    <property type="match status" value="1"/>
</dbReference>
<evidence type="ECO:0000259" key="10">
    <source>
        <dbReference type="PROSITE" id="PS50110"/>
    </source>
</evidence>
<comment type="function">
    <text evidence="7">May play the central regulatory role in sporulation. It may be an element of the effector pathway responsible for the activation of sporulation genes in response to nutritional stress. Spo0A may act in concert with spo0H (a sigma factor) to control the expression of some genes that are critical to the sporulation process.</text>
</comment>
<keyword evidence="6" id="KW-0902">Two-component regulatory system</keyword>
<gene>
    <name evidence="13" type="ORF">BR63_07685</name>
</gene>
<dbReference type="InterPro" id="IPR036097">
    <property type="entry name" value="HisK_dim/P_sf"/>
</dbReference>
<evidence type="ECO:0000256" key="6">
    <source>
        <dbReference type="ARBA" id="ARBA00023012"/>
    </source>
</evidence>
<feature type="domain" description="Response regulatory" evidence="10">
    <location>
        <begin position="538"/>
        <end position="658"/>
    </location>
</feature>
<evidence type="ECO:0000256" key="5">
    <source>
        <dbReference type="ARBA" id="ARBA00022777"/>
    </source>
</evidence>
<evidence type="ECO:0000256" key="3">
    <source>
        <dbReference type="ARBA" id="ARBA00018672"/>
    </source>
</evidence>
<evidence type="ECO:0000256" key="1">
    <source>
        <dbReference type="ARBA" id="ARBA00000085"/>
    </source>
</evidence>
<dbReference type="Pfam" id="PF13426">
    <property type="entry name" value="PAS_9"/>
    <property type="match status" value="1"/>
</dbReference>
<dbReference type="InterPro" id="IPR003661">
    <property type="entry name" value="HisK_dim/P_dom"/>
</dbReference>
<sequence>MGDGDTIEHRKKGKMQIVNNQVLQYKSVEEGFQQSLSLLRATLESTADGILVVDRNRKIVSFNQKFLDMWQVPEYLVKDFPDNTQLLAYVSKQLKDPDAFYKKVMDMYQQPEIICFDLLERKDGRVYERYSIPQRIGEEIVGRVWSFRDVTEQKKVERALRESEERYRELVEYSPDSIVIHCEGRIVFANSAALKLLGAGAMDDIYGKPVLDFIHEDYKKLVLQRIGEVEQGKVVPILEEKLIRLDGKVLDCEILITPFQHQGKPAVLVIVRDITEQKQMEQELLKADRLEALRLLAGGIAHDFNNILTIILGNISLAKISVRSNEKIYRKLEEIKKATLQAKELTQQLLTLAKGGAPVKKTVSLGDFLRETVVFALRGSNVLAEFTLPDDLWLVEIDENQMSQVIYNLVINAVQAMPSGGVIQVKTENISHGREETAAVGISLCQRNYVKISIEDQGIGIGREYLHKIFDPYFTTKQKGSGLGLATSYSIIKKHEGHISVESEVGRGTTFHIYLPASLGKNANPEMEEEELLLGKGTVLVMEDDPAIVNIAAEMLQLLGYEARFAGNGREALAMFQEAKEAGTPFACVIMDLTIRGGMGGRDVIEKIRQIDPTIKAIVASGYSNDPVLADHKRYGFHGVVAKPYEVKTLGKVLQKVLNEEPF</sequence>
<dbReference type="SMART" id="SM00388">
    <property type="entry name" value="HisKA"/>
    <property type="match status" value="1"/>
</dbReference>
<keyword evidence="4 8" id="KW-0597">Phosphoprotein</keyword>
<dbReference type="Proteomes" id="UP000515847">
    <property type="component" value="Chromosome"/>
</dbReference>
<dbReference type="Gene3D" id="3.30.450.20">
    <property type="entry name" value="PAS domain"/>
    <property type="match status" value="2"/>
</dbReference>
<dbReference type="PROSITE" id="PS50110">
    <property type="entry name" value="RESPONSE_REGULATORY"/>
    <property type="match status" value="1"/>
</dbReference>
<dbReference type="Gene3D" id="3.40.50.2300">
    <property type="match status" value="1"/>
</dbReference>
<dbReference type="SMART" id="SM00091">
    <property type="entry name" value="PAS"/>
    <property type="match status" value="2"/>
</dbReference>
<dbReference type="InterPro" id="IPR003594">
    <property type="entry name" value="HATPase_dom"/>
</dbReference>
<reference evidence="13 14" key="1">
    <citation type="journal article" date="2019" name="Front. Microbiol.">
        <title>Thermoanaerosceptrum fracticalcis gen. nov. sp. nov., a Novel Fumarate-Fermenting Microorganism From a Deep Fractured Carbonate Aquifer of the US Great Basin.</title>
        <authorList>
            <person name="Hamilton-Brehm S.D."/>
            <person name="Stewart L.E."/>
            <person name="Zavarin M."/>
            <person name="Caldwell M."/>
            <person name="Lawson P.A."/>
            <person name="Onstott T.C."/>
            <person name="Grzymski J."/>
            <person name="Neveux I."/>
            <person name="Lollar B.S."/>
            <person name="Russell C.E."/>
            <person name="Moser D.P."/>
        </authorList>
    </citation>
    <scope>NUCLEOTIDE SEQUENCE [LARGE SCALE GENOMIC DNA]</scope>
    <source>
        <strain evidence="13 14">DRI-13</strain>
    </source>
</reference>
<feature type="domain" description="Histidine kinase" evidence="9">
    <location>
        <begin position="299"/>
        <end position="519"/>
    </location>
</feature>
<comment type="catalytic activity">
    <reaction evidence="1">
        <text>ATP + protein L-histidine = ADP + protein N-phospho-L-histidine.</text>
        <dbReference type="EC" id="2.7.13.3"/>
    </reaction>
</comment>
<dbReference type="InterPro" id="IPR000700">
    <property type="entry name" value="PAS-assoc_C"/>
</dbReference>
<dbReference type="InterPro" id="IPR035965">
    <property type="entry name" value="PAS-like_dom_sf"/>
</dbReference>
<evidence type="ECO:0000256" key="8">
    <source>
        <dbReference type="PROSITE-ProRule" id="PRU00169"/>
    </source>
</evidence>
<dbReference type="Pfam" id="PF12860">
    <property type="entry name" value="PAS_7"/>
    <property type="match status" value="1"/>
</dbReference>
<dbReference type="InterPro" id="IPR011006">
    <property type="entry name" value="CheY-like_superfamily"/>
</dbReference>
<evidence type="ECO:0000256" key="4">
    <source>
        <dbReference type="ARBA" id="ARBA00022553"/>
    </source>
</evidence>